<dbReference type="OrthoDB" id="4505928at2759"/>
<evidence type="ECO:0000313" key="3">
    <source>
        <dbReference type="EMBL" id="KAG4418981.1"/>
    </source>
</evidence>
<dbReference type="EMBL" id="JAFJYH010000115">
    <property type="protein sequence ID" value="KAG4418981.1"/>
    <property type="molecule type" value="Genomic_DNA"/>
</dbReference>
<keyword evidence="4" id="KW-1185">Reference proteome</keyword>
<feature type="region of interest" description="Disordered" evidence="2">
    <location>
        <begin position="1"/>
        <end position="26"/>
    </location>
</feature>
<comment type="caution">
    <text evidence="3">The sequence shown here is derived from an EMBL/GenBank/DDBJ whole genome shotgun (WGS) entry which is preliminary data.</text>
</comment>
<gene>
    <name evidence="3" type="ORF">IFR04_007842</name>
</gene>
<feature type="coiled-coil region" evidence="1">
    <location>
        <begin position="26"/>
        <end position="79"/>
    </location>
</feature>
<sequence>MPKRKNDSASSTANLIRVRNNQRRSRARRREYVAELERKIHECEAEGTPARCVVPEDTIRRLQEENRKLRELLQQAGIEQSAVDQHLKDCDTNDSRKFVGTVAGDMVVSAGLQLPPWIPIVTDIGVQDGPDLLQPAALPEYTDELFADSFLSLPGDDFPGEDSGLLFETSQEAPAVDDPILPHENPLPVLCAKPSSSIPAEVPNFFCSESSLPATSQRDAETTLCSDAYEMLRQHNKKGVDMIEIGIRLWNGFTKGDERGCKVENKLLFSVLEYVSG</sequence>
<protein>
    <recommendedName>
        <fullName evidence="5">BZIP domain-containing protein</fullName>
    </recommendedName>
</protein>
<organism evidence="3 4">
    <name type="scientific">Cadophora malorum</name>
    <dbReference type="NCBI Taxonomy" id="108018"/>
    <lineage>
        <taxon>Eukaryota</taxon>
        <taxon>Fungi</taxon>
        <taxon>Dikarya</taxon>
        <taxon>Ascomycota</taxon>
        <taxon>Pezizomycotina</taxon>
        <taxon>Leotiomycetes</taxon>
        <taxon>Helotiales</taxon>
        <taxon>Ploettnerulaceae</taxon>
        <taxon>Cadophora</taxon>
    </lineage>
</organism>
<dbReference type="AlphaFoldDB" id="A0A8H7TGE9"/>
<evidence type="ECO:0000313" key="4">
    <source>
        <dbReference type="Proteomes" id="UP000664132"/>
    </source>
</evidence>
<dbReference type="PANTHER" id="PTHR42070">
    <property type="entry name" value="FILAMENT ASSOCIATED PROTEIN, PUTATIVE (AFU_ORTHOLOGUE AFUA_8G06630)-RELATED"/>
    <property type="match status" value="1"/>
</dbReference>
<keyword evidence="1" id="KW-0175">Coiled coil</keyword>
<dbReference type="Proteomes" id="UP000664132">
    <property type="component" value="Unassembled WGS sequence"/>
</dbReference>
<evidence type="ECO:0000256" key="1">
    <source>
        <dbReference type="SAM" id="Coils"/>
    </source>
</evidence>
<proteinExistence type="predicted"/>
<name>A0A8H7TGE9_9HELO</name>
<evidence type="ECO:0000256" key="2">
    <source>
        <dbReference type="SAM" id="MobiDB-lite"/>
    </source>
</evidence>
<dbReference type="PANTHER" id="PTHR42070:SF1">
    <property type="entry name" value="FILAMENT ASSOCIATED PROTEIN, PUTATIVE (AFU_ORTHOLOGUE AFUA_8G06630)-RELATED"/>
    <property type="match status" value="1"/>
</dbReference>
<reference evidence="3" key="1">
    <citation type="submission" date="2021-02" db="EMBL/GenBank/DDBJ databases">
        <title>Genome sequence Cadophora malorum strain M34.</title>
        <authorList>
            <person name="Stefanovic E."/>
            <person name="Vu D."/>
            <person name="Scully C."/>
            <person name="Dijksterhuis J."/>
            <person name="Roader J."/>
            <person name="Houbraken J."/>
        </authorList>
    </citation>
    <scope>NUCLEOTIDE SEQUENCE</scope>
    <source>
        <strain evidence="3">M34</strain>
    </source>
</reference>
<evidence type="ECO:0008006" key="5">
    <source>
        <dbReference type="Google" id="ProtNLM"/>
    </source>
</evidence>
<accession>A0A8H7TGE9</accession>
<dbReference type="Gene3D" id="1.20.5.170">
    <property type="match status" value="1"/>
</dbReference>